<proteinExistence type="inferred from homology"/>
<keyword evidence="4 7" id="KW-1133">Transmembrane helix</keyword>
<evidence type="ECO:0000256" key="5">
    <source>
        <dbReference type="ARBA" id="ARBA00023136"/>
    </source>
</evidence>
<feature type="transmembrane region" description="Helical" evidence="7">
    <location>
        <begin position="308"/>
        <end position="327"/>
    </location>
</feature>
<keyword evidence="11" id="KW-1185">Reference proteome</keyword>
<protein>
    <submittedName>
        <fullName evidence="10">Putative ABC transport system integral membrane protein</fullName>
    </submittedName>
</protein>
<dbReference type="PANTHER" id="PTHR30572">
    <property type="entry name" value="MEMBRANE COMPONENT OF TRANSPORTER-RELATED"/>
    <property type="match status" value="1"/>
</dbReference>
<evidence type="ECO:0000256" key="2">
    <source>
        <dbReference type="ARBA" id="ARBA00022475"/>
    </source>
</evidence>
<sequence length="832" mass="86364">MTALAVVLGVALVSGTLVYTDTIDRSFDNLTQATTRGADVIVTPNSEQGVDSFGSDPPQMPRDVLDKVRGADGVREAIGVVGSQQLVVFEKNGRDRLGSGFAPGVLSGDEPNADWFGSTRYASGHAPRADDEIALDRKAAEKGGYALGDEVPVQLAGPQRKLRLVGTVELDGVGSFGGATVAITTQPTAVALASRTPRNYYNTVAVRRDPGVSAQQLEASVRRAVGGEATVRTGEAEASKQAKDIQDNLSFLPTILLVFAGIATFVGAFLIFNTFSITVAQRQREHALLRALGATRGQVRRQVLGESLAIGVIGSVVGVAAGLLVAPGLRSLMASFGVDFPSTSTVFAPRTIVVGLLVGILVTMISSFVPANRATRVPPVEALREAAAPPARGRVRRGGVIAGAVLAAIGTALLLLAVTGTIDGDGGSAAAGVGAALLFIGTALLSPILVAPLAALVGGPMTRIFGLPGRLARDNAVRQPGRTAVTAAALMVGLALMVFATVFASGMRETLRGDLEQAVDAPVVVQSRDGGMSSLPPELPAVLRRDPAVRAAGAMSFVSVKAGGEQMSLNLADPGVFDQGLLRLHTADGRQVRDPGPGEVLLGEGDAEKLRATTGGTIVVTGANTRRQQLRVIGVIADAGFTMDGSWVSTATARRLADPRPAFVLVRTDERPQELERSLQRDYPGAEVQSKDDWIGTQTKQVDQLLMMVYALLALSVIVAFFGIVNTLSLSIAERIREIGLLRAVGATQRQVRRMVTVEALITALLGATLGVVLGFVLATAVGVTIDGFALTVPIVSIVILVVLAGLAGVLAARPPARRAARIDVLVAIGDE</sequence>
<accession>H0E3V3</accession>
<evidence type="ECO:0000313" key="10">
    <source>
        <dbReference type="EMBL" id="EHN11634.1"/>
    </source>
</evidence>
<feature type="transmembrane region" description="Helical" evidence="7">
    <location>
        <begin position="483"/>
        <end position="504"/>
    </location>
</feature>
<evidence type="ECO:0000313" key="11">
    <source>
        <dbReference type="Proteomes" id="UP000005143"/>
    </source>
</evidence>
<dbReference type="Proteomes" id="UP000005143">
    <property type="component" value="Unassembled WGS sequence"/>
</dbReference>
<feature type="transmembrane region" description="Helical" evidence="7">
    <location>
        <begin position="434"/>
        <end position="462"/>
    </location>
</feature>
<dbReference type="GO" id="GO:0005886">
    <property type="term" value="C:plasma membrane"/>
    <property type="evidence" value="ECO:0007669"/>
    <property type="project" value="UniProtKB-SubCell"/>
</dbReference>
<feature type="domain" description="ABC3 transporter permease C-terminal" evidence="8">
    <location>
        <begin position="258"/>
        <end position="379"/>
    </location>
</feature>
<dbReference type="InterPro" id="IPR003838">
    <property type="entry name" value="ABC3_permease_C"/>
</dbReference>
<dbReference type="EMBL" id="AGUD01000083">
    <property type="protein sequence ID" value="EHN11634.1"/>
    <property type="molecule type" value="Genomic_DNA"/>
</dbReference>
<dbReference type="InterPro" id="IPR025857">
    <property type="entry name" value="MacB_PCD"/>
</dbReference>
<dbReference type="InterPro" id="IPR050250">
    <property type="entry name" value="Macrolide_Exporter_MacB"/>
</dbReference>
<evidence type="ECO:0000259" key="8">
    <source>
        <dbReference type="Pfam" id="PF02687"/>
    </source>
</evidence>
<feature type="domain" description="MacB-like periplasmic core" evidence="9">
    <location>
        <begin position="1"/>
        <end position="223"/>
    </location>
</feature>
<evidence type="ECO:0000259" key="9">
    <source>
        <dbReference type="Pfam" id="PF12704"/>
    </source>
</evidence>
<name>H0E3V3_9ACTN</name>
<organism evidence="10 11">
    <name type="scientific">Patulibacter medicamentivorans</name>
    <dbReference type="NCBI Taxonomy" id="1097667"/>
    <lineage>
        <taxon>Bacteria</taxon>
        <taxon>Bacillati</taxon>
        <taxon>Actinomycetota</taxon>
        <taxon>Thermoleophilia</taxon>
        <taxon>Solirubrobacterales</taxon>
        <taxon>Patulibacteraceae</taxon>
        <taxon>Patulibacter</taxon>
    </lineage>
</organism>
<reference evidence="10 11" key="1">
    <citation type="journal article" date="2013" name="Biodegradation">
        <title>Quantitative proteomic analysis of ibuprofen-degrading Patulibacter sp. strain I11.</title>
        <authorList>
            <person name="Almeida B."/>
            <person name="Kjeldal H."/>
            <person name="Lolas I."/>
            <person name="Knudsen A.D."/>
            <person name="Carvalho G."/>
            <person name="Nielsen K.L."/>
            <person name="Barreto Crespo M.T."/>
            <person name="Stensballe A."/>
            <person name="Nielsen J.L."/>
        </authorList>
    </citation>
    <scope>NUCLEOTIDE SEQUENCE [LARGE SCALE GENOMIC DNA]</scope>
    <source>
        <strain evidence="10 11">I11</strain>
    </source>
</reference>
<feature type="transmembrane region" description="Helical" evidence="7">
    <location>
        <begin position="347"/>
        <end position="369"/>
    </location>
</feature>
<gene>
    <name evidence="10" type="ORF">PAI11_14780</name>
</gene>
<keyword evidence="2" id="KW-1003">Cell membrane</keyword>
<evidence type="ECO:0000256" key="3">
    <source>
        <dbReference type="ARBA" id="ARBA00022692"/>
    </source>
</evidence>
<keyword evidence="5 7" id="KW-0472">Membrane</keyword>
<evidence type="ECO:0000256" key="7">
    <source>
        <dbReference type="SAM" id="Phobius"/>
    </source>
</evidence>
<evidence type="ECO:0000256" key="6">
    <source>
        <dbReference type="ARBA" id="ARBA00038076"/>
    </source>
</evidence>
<feature type="transmembrane region" description="Helical" evidence="7">
    <location>
        <begin position="707"/>
        <end position="733"/>
    </location>
</feature>
<dbReference type="GO" id="GO:0022857">
    <property type="term" value="F:transmembrane transporter activity"/>
    <property type="evidence" value="ECO:0007669"/>
    <property type="project" value="TreeGrafter"/>
</dbReference>
<keyword evidence="3 7" id="KW-0812">Transmembrane</keyword>
<evidence type="ECO:0000256" key="4">
    <source>
        <dbReference type="ARBA" id="ARBA00022989"/>
    </source>
</evidence>
<dbReference type="Pfam" id="PF02687">
    <property type="entry name" value="FtsX"/>
    <property type="match status" value="2"/>
</dbReference>
<feature type="transmembrane region" description="Helical" evidence="7">
    <location>
        <begin position="400"/>
        <end position="422"/>
    </location>
</feature>
<comment type="similarity">
    <text evidence="6">Belongs to the ABC-4 integral membrane protein family.</text>
</comment>
<feature type="transmembrane region" description="Helical" evidence="7">
    <location>
        <begin position="789"/>
        <end position="813"/>
    </location>
</feature>
<feature type="transmembrane region" description="Helical" evidence="7">
    <location>
        <begin position="760"/>
        <end position="783"/>
    </location>
</feature>
<comment type="subcellular location">
    <subcellularLocation>
        <location evidence="1">Cell membrane</location>
        <topology evidence="1">Multi-pass membrane protein</topology>
    </subcellularLocation>
</comment>
<dbReference type="Pfam" id="PF12704">
    <property type="entry name" value="MacB_PCD"/>
    <property type="match status" value="2"/>
</dbReference>
<evidence type="ECO:0000256" key="1">
    <source>
        <dbReference type="ARBA" id="ARBA00004651"/>
    </source>
</evidence>
<feature type="domain" description="MacB-like periplasmic core" evidence="9">
    <location>
        <begin position="483"/>
        <end position="680"/>
    </location>
</feature>
<dbReference type="AlphaFoldDB" id="H0E3V3"/>
<comment type="caution">
    <text evidence="10">The sequence shown here is derived from an EMBL/GenBank/DDBJ whole genome shotgun (WGS) entry which is preliminary data.</text>
</comment>
<feature type="transmembrane region" description="Helical" evidence="7">
    <location>
        <begin position="251"/>
        <end position="275"/>
    </location>
</feature>
<dbReference type="PANTHER" id="PTHR30572:SF4">
    <property type="entry name" value="ABC TRANSPORTER PERMEASE YTRF"/>
    <property type="match status" value="1"/>
</dbReference>
<feature type="domain" description="ABC3 transporter permease C-terminal" evidence="8">
    <location>
        <begin position="711"/>
        <end position="824"/>
    </location>
</feature>